<gene>
    <name evidence="3" type="primary">LOC119642476</name>
</gene>
<organism evidence="2 3">
    <name type="scientific">Glossina fuscipes</name>
    <dbReference type="NCBI Taxonomy" id="7396"/>
    <lineage>
        <taxon>Eukaryota</taxon>
        <taxon>Metazoa</taxon>
        <taxon>Ecdysozoa</taxon>
        <taxon>Arthropoda</taxon>
        <taxon>Hexapoda</taxon>
        <taxon>Insecta</taxon>
        <taxon>Pterygota</taxon>
        <taxon>Neoptera</taxon>
        <taxon>Endopterygota</taxon>
        <taxon>Diptera</taxon>
        <taxon>Brachycera</taxon>
        <taxon>Muscomorpha</taxon>
        <taxon>Hippoboscoidea</taxon>
        <taxon>Glossinidae</taxon>
        <taxon>Glossina</taxon>
    </lineage>
</organism>
<dbReference type="Proteomes" id="UP000092443">
    <property type="component" value="Unplaced"/>
</dbReference>
<evidence type="ECO:0000313" key="3">
    <source>
        <dbReference type="RefSeq" id="XP_037897557.1"/>
    </source>
</evidence>
<name>A0A9C6DZ91_9MUSC</name>
<feature type="compositionally biased region" description="Low complexity" evidence="1">
    <location>
        <begin position="32"/>
        <end position="42"/>
    </location>
</feature>
<dbReference type="GO" id="GO:0016301">
    <property type="term" value="F:kinase activity"/>
    <property type="evidence" value="ECO:0007669"/>
    <property type="project" value="UniProtKB-KW"/>
</dbReference>
<feature type="compositionally biased region" description="Low complexity" evidence="1">
    <location>
        <begin position="51"/>
        <end position="60"/>
    </location>
</feature>
<protein>
    <submittedName>
        <fullName evidence="3">Probable serine/threonine-protein kinase DDB_G0282963</fullName>
    </submittedName>
</protein>
<dbReference type="RefSeq" id="XP_037897557.1">
    <property type="nucleotide sequence ID" value="XM_038041629.1"/>
</dbReference>
<dbReference type="AlphaFoldDB" id="A0A9C6DZ91"/>
<evidence type="ECO:0000313" key="2">
    <source>
        <dbReference type="Proteomes" id="UP000092443"/>
    </source>
</evidence>
<evidence type="ECO:0000256" key="1">
    <source>
        <dbReference type="SAM" id="MobiDB-lite"/>
    </source>
</evidence>
<dbReference type="GeneID" id="119642476"/>
<reference evidence="3" key="1">
    <citation type="submission" date="2025-08" db="UniProtKB">
        <authorList>
            <consortium name="RefSeq"/>
        </authorList>
    </citation>
    <scope>IDENTIFICATION</scope>
    <source>
        <tissue evidence="3">Whole body pupa</tissue>
    </source>
</reference>
<keyword evidence="3" id="KW-0808">Transferase</keyword>
<feature type="compositionally biased region" description="Low complexity" evidence="1">
    <location>
        <begin position="75"/>
        <end position="84"/>
    </location>
</feature>
<accession>A0A9C6DZ91</accession>
<proteinExistence type="predicted"/>
<keyword evidence="3" id="KW-0418">Kinase</keyword>
<dbReference type="KEGG" id="gfs:119642476"/>
<keyword evidence="2" id="KW-1185">Reference proteome</keyword>
<feature type="region of interest" description="Disordered" evidence="1">
    <location>
        <begin position="1"/>
        <end position="84"/>
    </location>
</feature>
<sequence>MSESHRCTIADTTLRQQKENITPDDTIPVLEQQSSLPQQQPSKTISRETPQQQQQEQQHQALTEIGTPKYNNQDNSTTATTMNSTTRTAGNIKGIGNECEISYEAEAKQILPHSPILNGMKGNIINSSNQLQQQSALHNQPSLQANVNNNINQSQRQRHNNYKIQRNKLSLEIQHNNKSHNNYDKFNATMITATNYAHINCNERITTSSTFYEQQQNNNKSPTAKGLSTHCEPLVANVDTPRTSLH</sequence>